<evidence type="ECO:0000256" key="7">
    <source>
        <dbReference type="ARBA" id="ARBA00023136"/>
    </source>
</evidence>
<keyword evidence="5" id="KW-0547">Nucleotide-binding</keyword>
<comment type="caution">
    <text evidence="9">The sequence shown here is derived from an EMBL/GenBank/DDBJ whole genome shotgun (WGS) entry which is preliminary data.</text>
</comment>
<reference evidence="10" key="1">
    <citation type="journal article" date="2019" name="Int. J. Syst. Evol. Microbiol.">
        <title>The Global Catalogue of Microorganisms (GCM) 10K type strain sequencing project: providing services to taxonomists for standard genome sequencing and annotation.</title>
        <authorList>
            <consortium name="The Broad Institute Genomics Platform"/>
            <consortium name="The Broad Institute Genome Sequencing Center for Infectious Disease"/>
            <person name="Wu L."/>
            <person name="Ma J."/>
        </authorList>
    </citation>
    <scope>NUCLEOTIDE SEQUENCE [LARGE SCALE GENOMIC DNA]</scope>
    <source>
        <strain evidence="10">CGMCC 4.7177</strain>
    </source>
</reference>
<proteinExistence type="inferred from homology"/>
<dbReference type="PROSITE" id="PS50893">
    <property type="entry name" value="ABC_TRANSPORTER_2"/>
    <property type="match status" value="1"/>
</dbReference>
<dbReference type="InterPro" id="IPR013563">
    <property type="entry name" value="Oligopep_ABC_C"/>
</dbReference>
<keyword evidence="10" id="KW-1185">Reference proteome</keyword>
<dbReference type="PANTHER" id="PTHR43297:SF2">
    <property type="entry name" value="DIPEPTIDE TRANSPORT ATP-BINDING PROTEIN DPPD"/>
    <property type="match status" value="1"/>
</dbReference>
<dbReference type="SUPFAM" id="SSF52540">
    <property type="entry name" value="P-loop containing nucleoside triphosphate hydrolases"/>
    <property type="match status" value="1"/>
</dbReference>
<evidence type="ECO:0000256" key="6">
    <source>
        <dbReference type="ARBA" id="ARBA00022840"/>
    </source>
</evidence>
<dbReference type="Proteomes" id="UP001597218">
    <property type="component" value="Unassembled WGS sequence"/>
</dbReference>
<dbReference type="Pfam" id="PF00005">
    <property type="entry name" value="ABC_tran"/>
    <property type="match status" value="1"/>
</dbReference>
<evidence type="ECO:0000313" key="9">
    <source>
        <dbReference type="EMBL" id="MFD1927946.1"/>
    </source>
</evidence>
<keyword evidence="4" id="KW-1003">Cell membrane</keyword>
<gene>
    <name evidence="9" type="ORF">ACFSFY_07740</name>
</gene>
<comment type="subcellular location">
    <subcellularLocation>
        <location evidence="1">Cell membrane</location>
        <topology evidence="1">Peripheral membrane protein</topology>
    </subcellularLocation>
</comment>
<organism evidence="9 10">
    <name type="scientific">Sporosarcina siberiensis</name>
    <dbReference type="NCBI Taxonomy" id="1365606"/>
    <lineage>
        <taxon>Bacteria</taxon>
        <taxon>Bacillati</taxon>
        <taxon>Bacillota</taxon>
        <taxon>Bacilli</taxon>
        <taxon>Bacillales</taxon>
        <taxon>Caryophanaceae</taxon>
        <taxon>Sporosarcina</taxon>
    </lineage>
</organism>
<dbReference type="NCBIfam" id="TIGR01727">
    <property type="entry name" value="oligo_HPY"/>
    <property type="match status" value="1"/>
</dbReference>
<keyword evidence="6 9" id="KW-0067">ATP-binding</keyword>
<dbReference type="InterPro" id="IPR003593">
    <property type="entry name" value="AAA+_ATPase"/>
</dbReference>
<dbReference type="InterPro" id="IPR027417">
    <property type="entry name" value="P-loop_NTPase"/>
</dbReference>
<dbReference type="CDD" id="cd03257">
    <property type="entry name" value="ABC_NikE_OppD_transporters"/>
    <property type="match status" value="1"/>
</dbReference>
<evidence type="ECO:0000256" key="4">
    <source>
        <dbReference type="ARBA" id="ARBA00022475"/>
    </source>
</evidence>
<keyword evidence="3" id="KW-0813">Transport</keyword>
<evidence type="ECO:0000256" key="3">
    <source>
        <dbReference type="ARBA" id="ARBA00022448"/>
    </source>
</evidence>
<evidence type="ECO:0000256" key="5">
    <source>
        <dbReference type="ARBA" id="ARBA00022741"/>
    </source>
</evidence>
<dbReference type="PROSITE" id="PS00211">
    <property type="entry name" value="ABC_TRANSPORTER_1"/>
    <property type="match status" value="1"/>
</dbReference>
<dbReference type="SMART" id="SM00382">
    <property type="entry name" value="AAA"/>
    <property type="match status" value="1"/>
</dbReference>
<dbReference type="Pfam" id="PF08352">
    <property type="entry name" value="oligo_HPY"/>
    <property type="match status" value="1"/>
</dbReference>
<evidence type="ECO:0000256" key="2">
    <source>
        <dbReference type="ARBA" id="ARBA00005417"/>
    </source>
</evidence>
<dbReference type="Gene3D" id="3.40.50.300">
    <property type="entry name" value="P-loop containing nucleotide triphosphate hydrolases"/>
    <property type="match status" value="1"/>
</dbReference>
<dbReference type="GO" id="GO:0005524">
    <property type="term" value="F:ATP binding"/>
    <property type="evidence" value="ECO:0007669"/>
    <property type="project" value="UniProtKB-KW"/>
</dbReference>
<keyword evidence="7" id="KW-0472">Membrane</keyword>
<accession>A0ABW4SEY3</accession>
<dbReference type="InterPro" id="IPR050388">
    <property type="entry name" value="ABC_Ni/Peptide_Import"/>
</dbReference>
<sequence>MHNPQMEKESSIKPLDTILLDIKGLKTYFDIGKGRYAKAVDDVSFSIYKGETVALVGESGSGKSITSLSIMRLIPSPPGKILEGSILLEGKELLTLSEDDMSEVRGNDIGMIFQEPMTSLDPVFTIGSQIVESIMRHRKIKKSLAYELATDLLKVVGFARADKVIKEYPHQLSGGMRQRVMIAIAMSCNPKLLIADEPTTALDVTVQAQILTLMMEMKNKLDSSILLITHDLGVVAEVASRVLVMYGGQIVEEAFVEDLFLRPKHPYTTALLKTIPNIDLDLDRLESIPGTVPPAHLFPKGCRFASRCESVMQICHEVNPDLINIDSTHKVRCHLYEEQGVNMCD</sequence>
<protein>
    <submittedName>
        <fullName evidence="9">ABC transporter ATP-binding protein</fullName>
    </submittedName>
</protein>
<dbReference type="InterPro" id="IPR017871">
    <property type="entry name" value="ABC_transporter-like_CS"/>
</dbReference>
<evidence type="ECO:0000256" key="1">
    <source>
        <dbReference type="ARBA" id="ARBA00004202"/>
    </source>
</evidence>
<dbReference type="PANTHER" id="PTHR43297">
    <property type="entry name" value="OLIGOPEPTIDE TRANSPORT ATP-BINDING PROTEIN APPD"/>
    <property type="match status" value="1"/>
</dbReference>
<evidence type="ECO:0000259" key="8">
    <source>
        <dbReference type="PROSITE" id="PS50893"/>
    </source>
</evidence>
<name>A0ABW4SEY3_9BACL</name>
<dbReference type="EMBL" id="JBHUGI010000021">
    <property type="protein sequence ID" value="MFD1927946.1"/>
    <property type="molecule type" value="Genomic_DNA"/>
</dbReference>
<feature type="domain" description="ABC transporter" evidence="8">
    <location>
        <begin position="20"/>
        <end position="272"/>
    </location>
</feature>
<dbReference type="InterPro" id="IPR003439">
    <property type="entry name" value="ABC_transporter-like_ATP-bd"/>
</dbReference>
<evidence type="ECO:0000313" key="10">
    <source>
        <dbReference type="Proteomes" id="UP001597218"/>
    </source>
</evidence>
<comment type="similarity">
    <text evidence="2">Belongs to the ABC transporter superfamily.</text>
</comment>
<dbReference type="RefSeq" id="WP_381536852.1">
    <property type="nucleotide sequence ID" value="NZ_JBHUGI010000021.1"/>
</dbReference>